<dbReference type="CDD" id="cd02570">
    <property type="entry name" value="PseudoU_synth_EcTruA"/>
    <property type="match status" value="1"/>
</dbReference>
<comment type="caution">
    <text evidence="9">The sequence shown here is derived from an EMBL/GenBank/DDBJ whole genome shotgun (WGS) entry which is preliminary data.</text>
</comment>
<organism evidence="9 10">
    <name type="scientific">Helicobacter valdiviensis</name>
    <dbReference type="NCBI Taxonomy" id="1458358"/>
    <lineage>
        <taxon>Bacteria</taxon>
        <taxon>Pseudomonadati</taxon>
        <taxon>Campylobacterota</taxon>
        <taxon>Epsilonproteobacteria</taxon>
        <taxon>Campylobacterales</taxon>
        <taxon>Helicobacteraceae</taxon>
        <taxon>Helicobacter</taxon>
    </lineage>
</organism>
<dbReference type="PANTHER" id="PTHR11142">
    <property type="entry name" value="PSEUDOURIDYLATE SYNTHASE"/>
    <property type="match status" value="1"/>
</dbReference>
<feature type="binding site" evidence="4 6">
    <location>
        <position position="106"/>
    </location>
    <ligand>
        <name>substrate</name>
    </ligand>
</feature>
<evidence type="ECO:0000256" key="1">
    <source>
        <dbReference type="ARBA" id="ARBA00009375"/>
    </source>
</evidence>
<dbReference type="SUPFAM" id="SSF55120">
    <property type="entry name" value="Pseudouridine synthase"/>
    <property type="match status" value="1"/>
</dbReference>
<dbReference type="InterPro" id="IPR020094">
    <property type="entry name" value="TruA/RsuA/RluB/E/F_N"/>
</dbReference>
<dbReference type="GO" id="GO:0003723">
    <property type="term" value="F:RNA binding"/>
    <property type="evidence" value="ECO:0007669"/>
    <property type="project" value="InterPro"/>
</dbReference>
<dbReference type="PANTHER" id="PTHR11142:SF0">
    <property type="entry name" value="TRNA PSEUDOURIDINE SYNTHASE-LIKE 1"/>
    <property type="match status" value="1"/>
</dbReference>
<evidence type="ECO:0000256" key="4">
    <source>
        <dbReference type="HAMAP-Rule" id="MF_00171"/>
    </source>
</evidence>
<evidence type="ECO:0000256" key="3">
    <source>
        <dbReference type="ARBA" id="ARBA00023235"/>
    </source>
</evidence>
<evidence type="ECO:0000256" key="5">
    <source>
        <dbReference type="PIRSR" id="PIRSR001430-1"/>
    </source>
</evidence>
<dbReference type="Proteomes" id="UP000249746">
    <property type="component" value="Unassembled WGS sequence"/>
</dbReference>
<keyword evidence="10" id="KW-1185">Reference proteome</keyword>
<dbReference type="InterPro" id="IPR020103">
    <property type="entry name" value="PsdUridine_synth_cat_dom_sf"/>
</dbReference>
<reference evidence="9 10" key="1">
    <citation type="submission" date="2017-03" db="EMBL/GenBank/DDBJ databases">
        <title>Genomic and clinical evidence uncovers the enterohepatic species Helicobacter valdiviensis as a potential human intestinal pathogen.</title>
        <authorList>
            <person name="Fresia P."/>
            <person name="Jara R."/>
            <person name="Sierra R."/>
            <person name="Ferres I."/>
            <person name="Greif G."/>
            <person name="Iraola G."/>
            <person name="Collado L."/>
        </authorList>
    </citation>
    <scope>NUCLEOTIDE SEQUENCE [LARGE SCALE GENOMIC DNA]</scope>
    <source>
        <strain evidence="9 10">WBE14</strain>
    </source>
</reference>
<dbReference type="Gene3D" id="3.30.70.660">
    <property type="entry name" value="Pseudouridine synthase I, catalytic domain, C-terminal subdomain"/>
    <property type="match status" value="1"/>
</dbReference>
<feature type="domain" description="Pseudouridine synthase I TruA alpha/beta" evidence="8">
    <location>
        <begin position="136"/>
        <end position="235"/>
    </location>
</feature>
<keyword evidence="2 4" id="KW-0819">tRNA processing</keyword>
<feature type="active site" description="Nucleophile" evidence="4 5">
    <location>
        <position position="47"/>
    </location>
</feature>
<dbReference type="InterPro" id="IPR020095">
    <property type="entry name" value="PsdUridine_synth_TruA_C"/>
</dbReference>
<comment type="subunit">
    <text evidence="4">Homodimer.</text>
</comment>
<dbReference type="Pfam" id="PF01416">
    <property type="entry name" value="PseudoU_synth_1"/>
    <property type="match status" value="1"/>
</dbReference>
<proteinExistence type="inferred from homology"/>
<evidence type="ECO:0000313" key="10">
    <source>
        <dbReference type="Proteomes" id="UP000249746"/>
    </source>
</evidence>
<dbReference type="HAMAP" id="MF_00171">
    <property type="entry name" value="TruA"/>
    <property type="match status" value="1"/>
</dbReference>
<protein>
    <recommendedName>
        <fullName evidence="4">tRNA pseudouridine synthase A</fullName>
        <ecNumber evidence="4">5.4.99.12</ecNumber>
    </recommendedName>
    <alternativeName>
        <fullName evidence="4">tRNA pseudouridine(38-40) synthase</fullName>
    </alternativeName>
    <alternativeName>
        <fullName evidence="4">tRNA pseudouridylate synthase I</fullName>
    </alternativeName>
    <alternativeName>
        <fullName evidence="4">tRNA-uridine isomerase I</fullName>
    </alternativeName>
</protein>
<comment type="similarity">
    <text evidence="1 4 7">Belongs to the tRNA pseudouridine synthase TruA family.</text>
</comment>
<dbReference type="InterPro" id="IPR001406">
    <property type="entry name" value="PsdUridine_synth_TruA"/>
</dbReference>
<comment type="catalytic activity">
    <reaction evidence="4 7">
        <text>uridine(38/39/40) in tRNA = pseudouridine(38/39/40) in tRNA</text>
        <dbReference type="Rhea" id="RHEA:22376"/>
        <dbReference type="Rhea" id="RHEA-COMP:10085"/>
        <dbReference type="Rhea" id="RHEA-COMP:10087"/>
        <dbReference type="ChEBI" id="CHEBI:65314"/>
        <dbReference type="ChEBI" id="CHEBI:65315"/>
        <dbReference type="EC" id="5.4.99.12"/>
    </reaction>
</comment>
<comment type="function">
    <text evidence="4">Formation of pseudouridine at positions 38, 39 and 40 in the anticodon stem and loop of transfer RNAs.</text>
</comment>
<evidence type="ECO:0000256" key="2">
    <source>
        <dbReference type="ARBA" id="ARBA00022694"/>
    </source>
</evidence>
<evidence type="ECO:0000256" key="7">
    <source>
        <dbReference type="RuleBase" id="RU003792"/>
    </source>
</evidence>
<dbReference type="PIRSF" id="PIRSF001430">
    <property type="entry name" value="tRNA_psdUrid_synth"/>
    <property type="match status" value="1"/>
</dbReference>
<gene>
    <name evidence="4" type="primary">truA</name>
    <name evidence="9" type="ORF">B6S12_05140</name>
</gene>
<keyword evidence="3 4" id="KW-0413">Isomerase</keyword>
<evidence type="ECO:0000256" key="6">
    <source>
        <dbReference type="PIRSR" id="PIRSR001430-2"/>
    </source>
</evidence>
<dbReference type="EMBL" id="NBIU01000011">
    <property type="protein sequence ID" value="PZT48224.1"/>
    <property type="molecule type" value="Genomic_DNA"/>
</dbReference>
<comment type="caution">
    <text evidence="4">Lacks conserved residue(s) required for the propagation of feature annotation.</text>
</comment>
<dbReference type="Gene3D" id="3.30.70.580">
    <property type="entry name" value="Pseudouridine synthase I, catalytic domain, N-terminal subdomain"/>
    <property type="match status" value="1"/>
</dbReference>
<dbReference type="EC" id="5.4.99.12" evidence="4"/>
<sequence>MKIAYNGGDFYGFQSQKNDFPTIAKKLEEVFASVGIFNKFIASGRTDKGVHANSQVISLELPSFFNDFHKLQSILNTKLYPCIKVKHIWEVNQDFNARFSAKKRGYCYLLSQTSSPFLNHFSLFHTIKNEHLIQEALNLLLGTHNFSAFMKLGSKNSSTLRTIYRAKLRKTKNFYIISICGNGFLRSQIRLIVGFLLEIDKGNLKVCDFKAQLLGKQIFKIPCPPQGLFLSKVSF</sequence>
<dbReference type="GO" id="GO:0031119">
    <property type="term" value="P:tRNA pseudouridine synthesis"/>
    <property type="evidence" value="ECO:0007669"/>
    <property type="project" value="UniProtKB-UniRule"/>
</dbReference>
<dbReference type="InterPro" id="IPR020097">
    <property type="entry name" value="PsdUridine_synth_TruA_a/b_dom"/>
</dbReference>
<name>A0A2W6MUM6_9HELI</name>
<dbReference type="OrthoDB" id="9811823at2"/>
<evidence type="ECO:0000259" key="8">
    <source>
        <dbReference type="Pfam" id="PF01416"/>
    </source>
</evidence>
<evidence type="ECO:0000313" key="9">
    <source>
        <dbReference type="EMBL" id="PZT48224.1"/>
    </source>
</evidence>
<dbReference type="NCBIfam" id="TIGR00071">
    <property type="entry name" value="hisT_truA"/>
    <property type="match status" value="1"/>
</dbReference>
<dbReference type="GO" id="GO:0160147">
    <property type="term" value="F:tRNA pseudouridine(38-40) synthase activity"/>
    <property type="evidence" value="ECO:0007669"/>
    <property type="project" value="UniProtKB-EC"/>
</dbReference>
<dbReference type="AlphaFoldDB" id="A0A2W6MUM6"/>
<accession>A0A2W6MUM6</accession>